<comment type="caution">
    <text evidence="4">The sequence shown here is derived from an EMBL/GenBank/DDBJ whole genome shotgun (WGS) entry which is preliminary data.</text>
</comment>
<dbReference type="CDD" id="cd00105">
    <property type="entry name" value="KH-I"/>
    <property type="match status" value="1"/>
</dbReference>
<keyword evidence="1" id="KW-0694">RNA-binding</keyword>
<keyword evidence="5" id="KW-1185">Reference proteome</keyword>
<dbReference type="InterPro" id="IPR004088">
    <property type="entry name" value="KH_dom_type_1"/>
</dbReference>
<evidence type="ECO:0008006" key="6">
    <source>
        <dbReference type="Google" id="ProtNLM"/>
    </source>
</evidence>
<evidence type="ECO:0000313" key="5">
    <source>
        <dbReference type="Proteomes" id="UP000654370"/>
    </source>
</evidence>
<dbReference type="Gene3D" id="3.30.1370.10">
    <property type="entry name" value="K Homology domain, type 1"/>
    <property type="match status" value="1"/>
</dbReference>
<dbReference type="EMBL" id="JAEPQZ010000009">
    <property type="protein sequence ID" value="KAG2176927.1"/>
    <property type="molecule type" value="Genomic_DNA"/>
</dbReference>
<reference evidence="4" key="1">
    <citation type="submission" date="2020-12" db="EMBL/GenBank/DDBJ databases">
        <title>Metabolic potential, ecology and presence of endohyphal bacteria is reflected in genomic diversity of Mucoromycotina.</title>
        <authorList>
            <person name="Muszewska A."/>
            <person name="Okrasinska A."/>
            <person name="Steczkiewicz K."/>
            <person name="Drgas O."/>
            <person name="Orlowska M."/>
            <person name="Perlinska-Lenart U."/>
            <person name="Aleksandrzak-Piekarczyk T."/>
            <person name="Szatraj K."/>
            <person name="Zielenkiewicz U."/>
            <person name="Pilsyk S."/>
            <person name="Malc E."/>
            <person name="Mieczkowski P."/>
            <person name="Kruszewska J.S."/>
            <person name="Biernat P."/>
            <person name="Pawlowska J."/>
        </authorList>
    </citation>
    <scope>NUCLEOTIDE SEQUENCE</scope>
    <source>
        <strain evidence="4">WA0000067209</strain>
    </source>
</reference>
<dbReference type="AlphaFoldDB" id="A0A8H7PMT8"/>
<evidence type="ECO:0000259" key="3">
    <source>
        <dbReference type="Pfam" id="PF20776"/>
    </source>
</evidence>
<dbReference type="GO" id="GO:0003723">
    <property type="term" value="F:RNA binding"/>
    <property type="evidence" value="ECO:0007669"/>
    <property type="project" value="UniProtKB-UniRule"/>
</dbReference>
<feature type="domain" description="SLS1 N-terminal" evidence="3">
    <location>
        <begin position="59"/>
        <end position="127"/>
    </location>
</feature>
<sequence>MHRIPRLGVRFIHATAKSSIRAAKKPIPDILPAERLDLLRKTLEENAHADSKYAEQFSVFEMLEVDRPKRDKLRQKAYDKLVEKLKTSYTVAQLQTYLKSQNIPTARTKNELVDRVIQRSWGLQSPQQRAAESKVLSKAIQSSKRELVLLISDQGQFLRNIQQETNVSITVQSEEETLLLQGTESNIEKATEMLESSPKPIESVRKETFQTDKWLELERLIPQVSKLTQAFVSVEQDGVLCVYGKDKASVDSANRLLDVLIAKLKLSKTAISPDAAAHTFVSQLNTDEAKKLAFLPFYDPISMPLFAQASGWSRLRSNQANEALPEMSTLIPIHNKGLGTASSLDNVRDIFARDFFDERSSRIEVQTKFGHILFQNPASNDHSIDYLHSPIENTFTIEEFSKQYNWKDGKRVFYSSRPPANLTTALTPLTLRPKRSVSLNFIASDAFKSSKPNHIERLRLAFDIDNGNQLILNDADRETQRTVVDIASLVCPDVRIRGRVYQPLIENGQPTELQGEYQSAVESIRDQCRLTHSTRLSCPTFANMGPTPLTLLSVMFNNMRQYRINDHTVLTVNDAVDQDGNTTSQQLTSPSFSLIQLNVVNPANNTTNDNPLIHWNSFIEATRYILARWR</sequence>
<dbReference type="InterPro" id="IPR036612">
    <property type="entry name" value="KH_dom_type_1_sf"/>
</dbReference>
<accession>A0A8H7PMT8</accession>
<feature type="domain" description="K Homology" evidence="2">
    <location>
        <begin position="150"/>
        <end position="195"/>
    </location>
</feature>
<dbReference type="Pfam" id="PF20776">
    <property type="entry name" value="SLS1_N"/>
    <property type="match status" value="1"/>
</dbReference>
<proteinExistence type="predicted"/>
<name>A0A8H7PMT8_MORIS</name>
<organism evidence="4 5">
    <name type="scientific">Mortierella isabellina</name>
    <name type="common">Filamentous fungus</name>
    <name type="synonym">Umbelopsis isabellina</name>
    <dbReference type="NCBI Taxonomy" id="91625"/>
    <lineage>
        <taxon>Eukaryota</taxon>
        <taxon>Fungi</taxon>
        <taxon>Fungi incertae sedis</taxon>
        <taxon>Mucoromycota</taxon>
        <taxon>Mucoromycotina</taxon>
        <taxon>Umbelopsidomycetes</taxon>
        <taxon>Umbelopsidales</taxon>
        <taxon>Umbelopsidaceae</taxon>
        <taxon>Umbelopsis</taxon>
    </lineage>
</organism>
<dbReference type="SUPFAM" id="SSF54791">
    <property type="entry name" value="Eukaryotic type KH-domain (KH-domain type I)"/>
    <property type="match status" value="1"/>
</dbReference>
<dbReference type="PROSITE" id="PS50084">
    <property type="entry name" value="KH_TYPE_1"/>
    <property type="match status" value="1"/>
</dbReference>
<gene>
    <name evidence="4" type="ORF">INT43_007581</name>
</gene>
<evidence type="ECO:0000259" key="2">
    <source>
        <dbReference type="Pfam" id="PF00013"/>
    </source>
</evidence>
<evidence type="ECO:0000313" key="4">
    <source>
        <dbReference type="EMBL" id="KAG2176927.1"/>
    </source>
</evidence>
<dbReference type="OrthoDB" id="5392646at2759"/>
<dbReference type="Proteomes" id="UP000654370">
    <property type="component" value="Unassembled WGS sequence"/>
</dbReference>
<dbReference type="InterPro" id="IPR048400">
    <property type="entry name" value="SLS1_N"/>
</dbReference>
<evidence type="ECO:0000256" key="1">
    <source>
        <dbReference type="PROSITE-ProRule" id="PRU00117"/>
    </source>
</evidence>
<dbReference type="Pfam" id="PF00013">
    <property type="entry name" value="KH_1"/>
    <property type="match status" value="1"/>
</dbReference>
<protein>
    <recommendedName>
        <fullName evidence="6">SAP domain-containing protein</fullName>
    </recommendedName>
</protein>